<evidence type="ECO:0000256" key="1">
    <source>
        <dbReference type="ARBA" id="ARBA00022692"/>
    </source>
</evidence>
<evidence type="ECO:0000256" key="2">
    <source>
        <dbReference type="ARBA" id="ARBA00022989"/>
    </source>
</evidence>
<gene>
    <name evidence="4" type="ORF">PBV87_17125</name>
</gene>
<evidence type="ECO:0000256" key="3">
    <source>
        <dbReference type="SAM" id="Phobius"/>
    </source>
</evidence>
<keyword evidence="5" id="KW-1185">Reference proteome</keyword>
<dbReference type="PANTHER" id="PTHR37815:SF3">
    <property type="entry name" value="UPF0397 PROTEIN SPR0429"/>
    <property type="match status" value="1"/>
</dbReference>
<dbReference type="GO" id="GO:0016020">
    <property type="term" value="C:membrane"/>
    <property type="evidence" value="ECO:0007669"/>
    <property type="project" value="InterPro"/>
</dbReference>
<feature type="transmembrane region" description="Helical" evidence="3">
    <location>
        <begin position="147"/>
        <end position="173"/>
    </location>
</feature>
<reference evidence="4" key="1">
    <citation type="journal article" date="2023" name="Int. J. Syst. Evol. Microbiol.">
        <title>&lt;i&gt;Holtiella tumoricola&lt;/i&gt; gen. nov. sp. nov., isolated from a human clinical sample.</title>
        <authorList>
            <person name="Allen-Vercoe E."/>
            <person name="Daigneault M.C."/>
            <person name="Vancuren S.J."/>
            <person name="Cochrane K."/>
            <person name="O'Neal L.L."/>
            <person name="Sankaranarayanan K."/>
            <person name="Lawson P.A."/>
        </authorList>
    </citation>
    <scope>NUCLEOTIDE SEQUENCE</scope>
    <source>
        <strain evidence="4">CC70A</strain>
    </source>
</reference>
<dbReference type="AlphaFoldDB" id="A0AA42J248"/>
<feature type="transmembrane region" description="Helical" evidence="3">
    <location>
        <begin position="112"/>
        <end position="135"/>
    </location>
</feature>
<protein>
    <submittedName>
        <fullName evidence="4">ECF-type riboflavin transporter substrate-binding protein</fullName>
    </submittedName>
</protein>
<organism evidence="4 5">
    <name type="scientific">Holtiella tumoricola</name>
    <dbReference type="NCBI Taxonomy" id="3018743"/>
    <lineage>
        <taxon>Bacteria</taxon>
        <taxon>Bacillati</taxon>
        <taxon>Bacillota</taxon>
        <taxon>Clostridia</taxon>
        <taxon>Lachnospirales</taxon>
        <taxon>Cellulosilyticaceae</taxon>
        <taxon>Holtiella</taxon>
    </lineage>
</organism>
<keyword evidence="2 3" id="KW-1133">Transmembrane helix</keyword>
<keyword evidence="1 3" id="KW-0812">Transmembrane</keyword>
<dbReference type="RefSeq" id="WP_053982984.1">
    <property type="nucleotide sequence ID" value="NZ_JAQIFT010000061.1"/>
</dbReference>
<proteinExistence type="predicted"/>
<dbReference type="InterPro" id="IPR009825">
    <property type="entry name" value="ECF_substrate-spec-like"/>
</dbReference>
<dbReference type="Gene3D" id="1.10.1760.20">
    <property type="match status" value="1"/>
</dbReference>
<dbReference type="Pfam" id="PF07155">
    <property type="entry name" value="ECF-ribofla_trS"/>
    <property type="match status" value="1"/>
</dbReference>
<dbReference type="NCBIfam" id="NF010182">
    <property type="entry name" value="PRK13661.1"/>
    <property type="match status" value="1"/>
</dbReference>
<feature type="transmembrane region" description="Helical" evidence="3">
    <location>
        <begin position="14"/>
        <end position="35"/>
    </location>
</feature>
<sequence>MEKKSIFKLSTKQVVAIGIGAALYAAASMISINVAPNTSLRLAVALLCIFGAIFGPVVGFLVGFIGHALNDAISYGSVWWSWVFMSASIGLCTGFIVLKADFDLLKGKIKGVHIGLLYAYAVLGALLGSILSYVGDVFFYGEPAEKVWLQIIVANILNLIVVGAIGIPVVIAIGKLKGKSTDLEELE</sequence>
<dbReference type="Proteomes" id="UP001169242">
    <property type="component" value="Unassembled WGS sequence"/>
</dbReference>
<accession>A0AA42J248</accession>
<evidence type="ECO:0000313" key="4">
    <source>
        <dbReference type="EMBL" id="MDA3733202.1"/>
    </source>
</evidence>
<keyword evidence="3" id="KW-0472">Membrane</keyword>
<comment type="caution">
    <text evidence="4">The sequence shown here is derived from an EMBL/GenBank/DDBJ whole genome shotgun (WGS) entry which is preliminary data.</text>
</comment>
<name>A0AA42J248_9FIRM</name>
<feature type="transmembrane region" description="Helical" evidence="3">
    <location>
        <begin position="42"/>
        <end position="67"/>
    </location>
</feature>
<dbReference type="PANTHER" id="PTHR37815">
    <property type="entry name" value="UPF0397 PROTEIN BC_2624-RELATED"/>
    <property type="match status" value="1"/>
</dbReference>
<evidence type="ECO:0000313" key="5">
    <source>
        <dbReference type="Proteomes" id="UP001169242"/>
    </source>
</evidence>
<dbReference type="EMBL" id="JAQIFT010000061">
    <property type="protein sequence ID" value="MDA3733202.1"/>
    <property type="molecule type" value="Genomic_DNA"/>
</dbReference>
<feature type="transmembrane region" description="Helical" evidence="3">
    <location>
        <begin position="79"/>
        <end position="100"/>
    </location>
</feature>